<keyword evidence="1" id="KW-0805">Transcription regulation</keyword>
<dbReference type="PROSITE" id="PS01124">
    <property type="entry name" value="HTH_ARAC_FAMILY_2"/>
    <property type="match status" value="1"/>
</dbReference>
<dbReference type="SUPFAM" id="SSF46689">
    <property type="entry name" value="Homeodomain-like"/>
    <property type="match status" value="2"/>
</dbReference>
<dbReference type="Proteomes" id="UP001327027">
    <property type="component" value="Unassembled WGS sequence"/>
</dbReference>
<reference evidence="5 6" key="1">
    <citation type="journal article" date="2013" name="Int. J. Syst. Evol. Microbiol.">
        <title>Aquimarina gracilis sp. nov., isolated from the gut microflora of a mussel, Mytilus coruscus, and emended description of Aquimarina spongiae.</title>
        <authorList>
            <person name="Park S.C."/>
            <person name="Choe H.N."/>
            <person name="Baik K.S."/>
            <person name="Seong C.N."/>
        </authorList>
    </citation>
    <scope>NUCLEOTIDE SEQUENCE [LARGE SCALE GENOMIC DNA]</scope>
    <source>
        <strain evidence="5 6">PSC32</strain>
    </source>
</reference>
<keyword evidence="6" id="KW-1185">Reference proteome</keyword>
<dbReference type="EMBL" id="JAYKLX010000003">
    <property type="protein sequence ID" value="MEB3345244.1"/>
    <property type="molecule type" value="Genomic_DNA"/>
</dbReference>
<dbReference type="Pfam" id="PF22200">
    <property type="entry name" value="ExsA_N"/>
    <property type="match status" value="1"/>
</dbReference>
<dbReference type="Gene3D" id="1.10.10.60">
    <property type="entry name" value="Homeodomain-like"/>
    <property type="match status" value="1"/>
</dbReference>
<dbReference type="InterPro" id="IPR020449">
    <property type="entry name" value="Tscrpt_reg_AraC-type_HTH"/>
</dbReference>
<feature type="domain" description="HTH araC/xylS-type" evidence="4">
    <location>
        <begin position="183"/>
        <end position="281"/>
    </location>
</feature>
<evidence type="ECO:0000256" key="2">
    <source>
        <dbReference type="ARBA" id="ARBA00023125"/>
    </source>
</evidence>
<dbReference type="RefSeq" id="WP_324179275.1">
    <property type="nucleotide sequence ID" value="NZ_BAABAW010000008.1"/>
</dbReference>
<dbReference type="PRINTS" id="PR00032">
    <property type="entry name" value="HTHARAC"/>
</dbReference>
<keyword evidence="2" id="KW-0238">DNA-binding</keyword>
<dbReference type="InterPro" id="IPR018062">
    <property type="entry name" value="HTH_AraC-typ_CS"/>
</dbReference>
<organism evidence="5 6">
    <name type="scientific">Aquimarina gracilis</name>
    <dbReference type="NCBI Taxonomy" id="874422"/>
    <lineage>
        <taxon>Bacteria</taxon>
        <taxon>Pseudomonadati</taxon>
        <taxon>Bacteroidota</taxon>
        <taxon>Flavobacteriia</taxon>
        <taxon>Flavobacteriales</taxon>
        <taxon>Flavobacteriaceae</taxon>
        <taxon>Aquimarina</taxon>
    </lineage>
</organism>
<evidence type="ECO:0000259" key="4">
    <source>
        <dbReference type="PROSITE" id="PS01124"/>
    </source>
</evidence>
<protein>
    <submittedName>
        <fullName evidence="5">AraC family transcriptional regulator</fullName>
    </submittedName>
</protein>
<dbReference type="PROSITE" id="PS00041">
    <property type="entry name" value="HTH_ARAC_FAMILY_1"/>
    <property type="match status" value="1"/>
</dbReference>
<dbReference type="SMART" id="SM00342">
    <property type="entry name" value="HTH_ARAC"/>
    <property type="match status" value="1"/>
</dbReference>
<accession>A0ABU5ZTD8</accession>
<dbReference type="PANTHER" id="PTHR43280">
    <property type="entry name" value="ARAC-FAMILY TRANSCRIPTIONAL REGULATOR"/>
    <property type="match status" value="1"/>
</dbReference>
<sequence>MKVVPQVFYKHPNIEKVLVDGLSCVILKRVQQTDLQNERYLAAHALTLVLNGALQVENPEGDITFVNKNQMILLPKGLYMISDIIPKNEFFDAVVFFFDDEITDEFLTNFERTQSQNSKGALCIEYNQNLRLFVDGLLTLYRGKHQNQFTKPKLLELLHLISFSDSGQEFVQRLQALKYRARRNIKTFMSQNFAKPLDIEDYAYLTGRSISTFRRDFTSKFGISPKKWLIEKRLEKAATLLKEKSDSVTSIALQVGYENTSHFIKAFQKRFNTSPKQFQIKFRKQITL</sequence>
<dbReference type="InterPro" id="IPR054015">
    <property type="entry name" value="ExsA-like_N"/>
</dbReference>
<dbReference type="InterPro" id="IPR018060">
    <property type="entry name" value="HTH_AraC"/>
</dbReference>
<keyword evidence="3" id="KW-0804">Transcription</keyword>
<evidence type="ECO:0000313" key="6">
    <source>
        <dbReference type="Proteomes" id="UP001327027"/>
    </source>
</evidence>
<evidence type="ECO:0000313" key="5">
    <source>
        <dbReference type="EMBL" id="MEB3345244.1"/>
    </source>
</evidence>
<dbReference type="PANTHER" id="PTHR43280:SF2">
    <property type="entry name" value="HTH-TYPE TRANSCRIPTIONAL REGULATOR EXSA"/>
    <property type="match status" value="1"/>
</dbReference>
<evidence type="ECO:0000256" key="1">
    <source>
        <dbReference type="ARBA" id="ARBA00023015"/>
    </source>
</evidence>
<dbReference type="InterPro" id="IPR009057">
    <property type="entry name" value="Homeodomain-like_sf"/>
</dbReference>
<dbReference type="Pfam" id="PF12833">
    <property type="entry name" value="HTH_18"/>
    <property type="match status" value="1"/>
</dbReference>
<gene>
    <name evidence="5" type="ORF">U6A24_07230</name>
</gene>
<comment type="caution">
    <text evidence="5">The sequence shown here is derived from an EMBL/GenBank/DDBJ whole genome shotgun (WGS) entry which is preliminary data.</text>
</comment>
<name>A0ABU5ZTD8_9FLAO</name>
<proteinExistence type="predicted"/>
<evidence type="ECO:0000256" key="3">
    <source>
        <dbReference type="ARBA" id="ARBA00023163"/>
    </source>
</evidence>